<gene>
    <name evidence="2" type="primary">dehH</name>
    <name evidence="2" type="ORF">KDY119_03359</name>
</gene>
<dbReference type="KEGG" id="lxl:KDY119_03359"/>
<dbReference type="Pfam" id="PF12697">
    <property type="entry name" value="Abhydrolase_6"/>
    <property type="match status" value="1"/>
</dbReference>
<keyword evidence="3" id="KW-1185">Reference proteome</keyword>
<sequence length="298" mass="31225">MDTSTSRPNPAPFTTGHVVSADGTRIGYRRTGHGPAVILLHGGLQAGQNLVRLAEALAGSFEVVVPDRRGRGSSPWSGPDVDHAAREVEDLRALVEATGAHAVFGLSAGGLAALRAATEIPELTRLALYEPALSVGGSVPTAWVPTYDRQVAAGRLAAAMRTAMVGLRVAPGFFRLPSFLVTPLLRLVLRFQRAAPGDASTSEVIRALHHDMALVSELADTTPDYAAVGADVLLLGGAKSPAYFDVTLAALAEVLPHSHRVTLSGMTHDGPDNDGDPARVADLLEPFFQGAPAVQPRY</sequence>
<organism evidence="2 3">
    <name type="scientific">Luteimicrobium xylanilyticum</name>
    <dbReference type="NCBI Taxonomy" id="1133546"/>
    <lineage>
        <taxon>Bacteria</taxon>
        <taxon>Bacillati</taxon>
        <taxon>Actinomycetota</taxon>
        <taxon>Actinomycetes</taxon>
        <taxon>Micrococcales</taxon>
        <taxon>Luteimicrobium</taxon>
    </lineage>
</organism>
<dbReference type="Gene3D" id="3.40.50.1820">
    <property type="entry name" value="alpha/beta hydrolase"/>
    <property type="match status" value="1"/>
</dbReference>
<dbReference type="SUPFAM" id="SSF53474">
    <property type="entry name" value="alpha/beta-Hydrolases"/>
    <property type="match status" value="1"/>
</dbReference>
<dbReference type="InterPro" id="IPR050471">
    <property type="entry name" value="AB_hydrolase"/>
</dbReference>
<evidence type="ECO:0000259" key="1">
    <source>
        <dbReference type="Pfam" id="PF12697"/>
    </source>
</evidence>
<accession>A0A5P9QEB8</accession>
<keyword evidence="2" id="KW-0378">Hydrolase</keyword>
<protein>
    <submittedName>
        <fullName evidence="2">Haloacetate dehalogenase</fullName>
        <ecNumber evidence="2">3.8.1.3</ecNumber>
    </submittedName>
</protein>
<dbReference type="PANTHER" id="PTHR43433:SF5">
    <property type="entry name" value="AB HYDROLASE-1 DOMAIN-CONTAINING PROTEIN"/>
    <property type="match status" value="1"/>
</dbReference>
<dbReference type="AlphaFoldDB" id="A0A5P9QEB8"/>
<dbReference type="InterPro" id="IPR029058">
    <property type="entry name" value="AB_hydrolase_fold"/>
</dbReference>
<dbReference type="PANTHER" id="PTHR43433">
    <property type="entry name" value="HYDROLASE, ALPHA/BETA FOLD FAMILY PROTEIN"/>
    <property type="match status" value="1"/>
</dbReference>
<dbReference type="GO" id="GO:0018785">
    <property type="term" value="F:haloacetate dehalogenase activity"/>
    <property type="evidence" value="ECO:0007669"/>
    <property type="project" value="UniProtKB-EC"/>
</dbReference>
<dbReference type="OrthoDB" id="63519at2"/>
<dbReference type="EC" id="3.8.1.3" evidence="2"/>
<reference evidence="2 3" key="1">
    <citation type="submission" date="2019-10" db="EMBL/GenBank/DDBJ databases">
        <title>Genome sequence of Luteimicrobium xylanilyticum HY-24.</title>
        <authorList>
            <person name="Kim D.Y."/>
            <person name="Park H.-Y."/>
        </authorList>
    </citation>
    <scope>NUCLEOTIDE SEQUENCE [LARGE SCALE GENOMIC DNA]</scope>
    <source>
        <strain evidence="2 3">HY-24</strain>
    </source>
</reference>
<name>A0A5P9QEB8_9MICO</name>
<evidence type="ECO:0000313" key="2">
    <source>
        <dbReference type="EMBL" id="QFU99823.1"/>
    </source>
</evidence>
<feature type="domain" description="AB hydrolase-1" evidence="1">
    <location>
        <begin position="37"/>
        <end position="282"/>
    </location>
</feature>
<proteinExistence type="predicted"/>
<dbReference type="RefSeq" id="WP_051136342.1">
    <property type="nucleotide sequence ID" value="NZ_BAABIH010000016.1"/>
</dbReference>
<evidence type="ECO:0000313" key="3">
    <source>
        <dbReference type="Proteomes" id="UP000326702"/>
    </source>
</evidence>
<dbReference type="Proteomes" id="UP000326702">
    <property type="component" value="Chromosome"/>
</dbReference>
<dbReference type="EMBL" id="CP045529">
    <property type="protein sequence ID" value="QFU99823.1"/>
    <property type="molecule type" value="Genomic_DNA"/>
</dbReference>
<dbReference type="InterPro" id="IPR000073">
    <property type="entry name" value="AB_hydrolase_1"/>
</dbReference>